<proteinExistence type="predicted"/>
<keyword evidence="1" id="KW-0472">Membrane</keyword>
<name>A0A285H2J1_9ACTN</name>
<protein>
    <submittedName>
        <fullName evidence="2">Uncharacterized protein</fullName>
    </submittedName>
</protein>
<keyword evidence="3" id="KW-1185">Reference proteome</keyword>
<organism evidence="2 3">
    <name type="scientific">Paractinoplanes atraurantiacus</name>
    <dbReference type="NCBI Taxonomy" id="1036182"/>
    <lineage>
        <taxon>Bacteria</taxon>
        <taxon>Bacillati</taxon>
        <taxon>Actinomycetota</taxon>
        <taxon>Actinomycetes</taxon>
        <taxon>Micromonosporales</taxon>
        <taxon>Micromonosporaceae</taxon>
        <taxon>Paractinoplanes</taxon>
    </lineage>
</organism>
<dbReference type="Proteomes" id="UP000219612">
    <property type="component" value="Unassembled WGS sequence"/>
</dbReference>
<evidence type="ECO:0000256" key="1">
    <source>
        <dbReference type="SAM" id="Phobius"/>
    </source>
</evidence>
<evidence type="ECO:0000313" key="2">
    <source>
        <dbReference type="EMBL" id="SNY29945.1"/>
    </source>
</evidence>
<accession>A0A285H2J1</accession>
<dbReference type="AlphaFoldDB" id="A0A285H2J1"/>
<keyword evidence="1" id="KW-0812">Transmembrane</keyword>
<feature type="transmembrane region" description="Helical" evidence="1">
    <location>
        <begin position="15"/>
        <end position="33"/>
    </location>
</feature>
<dbReference type="OrthoDB" id="3297285at2"/>
<dbReference type="RefSeq" id="WP_097319598.1">
    <property type="nucleotide sequence ID" value="NZ_OBDY01000003.1"/>
</dbReference>
<reference evidence="3" key="1">
    <citation type="submission" date="2017-09" db="EMBL/GenBank/DDBJ databases">
        <authorList>
            <person name="Varghese N."/>
            <person name="Submissions S."/>
        </authorList>
    </citation>
    <scope>NUCLEOTIDE SEQUENCE [LARGE SCALE GENOMIC DNA]</scope>
    <source>
        <strain evidence="3">CGMCC 4.6857</strain>
    </source>
</reference>
<dbReference type="EMBL" id="OBDY01000003">
    <property type="protein sequence ID" value="SNY29945.1"/>
    <property type="molecule type" value="Genomic_DNA"/>
</dbReference>
<gene>
    <name evidence="2" type="ORF">SAMN05421748_103328</name>
</gene>
<keyword evidence="1" id="KW-1133">Transmembrane helix</keyword>
<evidence type="ECO:0000313" key="3">
    <source>
        <dbReference type="Proteomes" id="UP000219612"/>
    </source>
</evidence>
<sequence length="257" mass="28487">MNVVAETLLTTPAPAAIWATLMLLTLPAVLVLASPQGVRHPRQALRDIVALFRERGDRRRRLPLEALAATQYADEVRVAADRAELAAARWQERWEQTADDVTSAWQSWLDADARLRARRSAAAFGTPWSAQTPTEYAARERFLHRAVREAASHGWLPTAAVGDALAGRAGWDPRLHPLEQELVVHRAAEGHLRDRYEHAVRAEQAARHDAWLARTTSDSLRQESWSAGERAARLHHLLPATADGPAPHVMAARPGLL</sequence>